<dbReference type="EC" id="4.3.3.7" evidence="6"/>
<comment type="similarity">
    <text evidence="4">Belongs to the DapA family.</text>
</comment>
<keyword evidence="20" id="KW-1185">Reference proteome</keyword>
<comment type="function">
    <text evidence="1">Catalyzes the final step in the metabolic pathway of hydroxyproline.</text>
</comment>
<keyword evidence="11" id="KW-0220">Diaminopimelate biosynthesis</keyword>
<evidence type="ECO:0000256" key="16">
    <source>
        <dbReference type="ARBA" id="ARBA00032879"/>
    </source>
</evidence>
<keyword evidence="12" id="KW-0457">Lysine biosynthesis</keyword>
<evidence type="ECO:0000256" key="2">
    <source>
        <dbReference type="ARBA" id="ARBA00003294"/>
    </source>
</evidence>
<dbReference type="SMART" id="SM01130">
    <property type="entry name" value="DHDPS"/>
    <property type="match status" value="1"/>
</dbReference>
<dbReference type="InterPro" id="IPR010653">
    <property type="entry name" value="NlpB/DapX"/>
</dbReference>
<evidence type="ECO:0000256" key="7">
    <source>
        <dbReference type="ARBA" id="ARBA00012215"/>
    </source>
</evidence>
<organism evidence="20 21">
    <name type="scientific">Steinernema glaseri</name>
    <dbReference type="NCBI Taxonomy" id="37863"/>
    <lineage>
        <taxon>Eukaryota</taxon>
        <taxon>Metazoa</taxon>
        <taxon>Ecdysozoa</taxon>
        <taxon>Nematoda</taxon>
        <taxon>Chromadorea</taxon>
        <taxon>Rhabditida</taxon>
        <taxon>Tylenchina</taxon>
        <taxon>Panagrolaimomorpha</taxon>
        <taxon>Strongyloidoidea</taxon>
        <taxon>Steinernematidae</taxon>
        <taxon>Steinernema</taxon>
    </lineage>
</organism>
<evidence type="ECO:0000256" key="17">
    <source>
        <dbReference type="ARBA" id="ARBA00033610"/>
    </source>
</evidence>
<evidence type="ECO:0000256" key="8">
    <source>
        <dbReference type="ARBA" id="ARBA00018425"/>
    </source>
</evidence>
<evidence type="ECO:0000256" key="4">
    <source>
        <dbReference type="ARBA" id="ARBA00007592"/>
    </source>
</evidence>
<evidence type="ECO:0000256" key="13">
    <source>
        <dbReference type="ARBA" id="ARBA00023239"/>
    </source>
</evidence>
<dbReference type="InterPro" id="IPR042268">
    <property type="entry name" value="BamC_C"/>
</dbReference>
<keyword evidence="9" id="KW-0963">Cytoplasm</keyword>
<comment type="subunit">
    <text evidence="5">Homotetramer.</text>
</comment>
<evidence type="ECO:0000256" key="14">
    <source>
        <dbReference type="ARBA" id="ARBA00023270"/>
    </source>
</evidence>
<evidence type="ECO:0000256" key="19">
    <source>
        <dbReference type="ARBA" id="ARBA00047836"/>
    </source>
</evidence>
<keyword evidence="14" id="KW-0704">Schiff base</keyword>
<proteinExistence type="inferred from homology"/>
<dbReference type="InterPro" id="IPR020625">
    <property type="entry name" value="Schiff_base-form_aldolases_AS"/>
</dbReference>
<evidence type="ECO:0000256" key="1">
    <source>
        <dbReference type="ARBA" id="ARBA00002577"/>
    </source>
</evidence>
<dbReference type="SUPFAM" id="SSF51569">
    <property type="entry name" value="Aldolase"/>
    <property type="match status" value="1"/>
</dbReference>
<dbReference type="Gene3D" id="3.30.310.170">
    <property type="entry name" value="Outer membrane protein assembly factor BamC"/>
    <property type="match status" value="1"/>
</dbReference>
<dbReference type="AlphaFoldDB" id="A0A1I8A0Q5"/>
<evidence type="ECO:0000256" key="3">
    <source>
        <dbReference type="ARBA" id="ARBA00005120"/>
    </source>
</evidence>
<comment type="catalytic activity">
    <reaction evidence="18">
        <text>(4S)-4-hydroxy-2-oxoglutarate = glyoxylate + pyruvate</text>
        <dbReference type="Rhea" id="RHEA:35639"/>
        <dbReference type="ChEBI" id="CHEBI:15361"/>
        <dbReference type="ChEBI" id="CHEBI:36655"/>
        <dbReference type="ChEBI" id="CHEBI:71685"/>
        <dbReference type="EC" id="4.1.3.16"/>
    </reaction>
</comment>
<sequence length="649" mass="70251">MVALVTPMDPNGGLDFAAYRKLIDWHIQEGTRVLVVVGTSGESPTVSVDEHAELIKVAVEHAAGRVPVIAGVGGNSTREAIELSRHAQEVGADAGLSVVPYYNRPTQEGMYQHFRAIAEAVDLPQFLYNVPGRTVADLQNDTVLRLAQIPNIIGIKDATGDLARGGLLLRDAPEDFIVVSGDDPTAASYILLGAKGNISVTANVAPRLMGQLCQAALDMDVPTVRRLNAYLAGLNKNLNGPYSAGISFTIDAVKCTASRVAASIFETCGSSSMIAKPVNKSLIGLSLSLLVLSGCSTMDQIMGQGESVNYKSTVAGDPLSIPPDLTQANRDAHYRAPEGATSYSVYSQGQNAQQVKGGADDILPQSDAIKVMRDGDLRWLVVDRPVEDLFPRIIEFWGDHGFTIQSQDPRAGLIQTDWAENRAKIPESWIRSALGSIIDQVFDSGERDRFRTRFERVGNKTEIYVSHQHMEETPTADGAAFKWVFAKEDPGLNAAMLARMMVFLGSDIETAREQVANATKDPAGVQVQASDKGDQAELMLNESFDRAWRRVGVAIDSAGFSVEDRDRSAGEFFIRYLDSDTGEKIEQQNIIGRIFGSRNTAEATPFRIKLSAQGAGTRVTVLDQQGQEQTTATAKRIINVLSTNLRPGN</sequence>
<dbReference type="PANTHER" id="PTHR12128:SF66">
    <property type="entry name" value="4-HYDROXY-2-OXOGLUTARATE ALDOLASE, MITOCHONDRIAL"/>
    <property type="match status" value="1"/>
</dbReference>
<dbReference type="WBParaSite" id="L893_g31707.t1">
    <property type="protein sequence ID" value="L893_g31707.t1"/>
    <property type="gene ID" value="L893_g31707"/>
</dbReference>
<dbReference type="Pfam" id="PF00701">
    <property type="entry name" value="DHDPS"/>
    <property type="match status" value="1"/>
</dbReference>
<dbReference type="NCBIfam" id="TIGR00674">
    <property type="entry name" value="dapA"/>
    <property type="match status" value="1"/>
</dbReference>
<evidence type="ECO:0000313" key="20">
    <source>
        <dbReference type="Proteomes" id="UP000095287"/>
    </source>
</evidence>
<evidence type="ECO:0000256" key="18">
    <source>
        <dbReference type="ARBA" id="ARBA00033613"/>
    </source>
</evidence>
<dbReference type="Proteomes" id="UP000095287">
    <property type="component" value="Unplaced"/>
</dbReference>
<dbReference type="GO" id="GO:0008840">
    <property type="term" value="F:4-hydroxy-tetrahydrodipicolinate synthase activity"/>
    <property type="evidence" value="ECO:0007669"/>
    <property type="project" value="UniProtKB-EC"/>
</dbReference>
<dbReference type="EC" id="4.1.3.16" evidence="7"/>
<evidence type="ECO:0000256" key="5">
    <source>
        <dbReference type="ARBA" id="ARBA00011881"/>
    </source>
</evidence>
<evidence type="ECO:0000256" key="12">
    <source>
        <dbReference type="ARBA" id="ARBA00023154"/>
    </source>
</evidence>
<dbReference type="CDD" id="cd00950">
    <property type="entry name" value="DHDPS"/>
    <property type="match status" value="1"/>
</dbReference>
<dbReference type="GO" id="GO:0005829">
    <property type="term" value="C:cytosol"/>
    <property type="evidence" value="ECO:0007669"/>
    <property type="project" value="TreeGrafter"/>
</dbReference>
<keyword evidence="13" id="KW-0456">Lyase</keyword>
<dbReference type="Gene3D" id="3.20.20.70">
    <property type="entry name" value="Aldolase class I"/>
    <property type="match status" value="1"/>
</dbReference>
<reference evidence="21" key="1">
    <citation type="submission" date="2016-11" db="UniProtKB">
        <authorList>
            <consortium name="WormBaseParasite"/>
        </authorList>
    </citation>
    <scope>IDENTIFICATION</scope>
</reference>
<dbReference type="InterPro" id="IPR013785">
    <property type="entry name" value="Aldolase_TIM"/>
</dbReference>
<dbReference type="PANTHER" id="PTHR12128">
    <property type="entry name" value="DIHYDRODIPICOLINATE SYNTHASE"/>
    <property type="match status" value="1"/>
</dbReference>
<dbReference type="GO" id="GO:0009089">
    <property type="term" value="P:lysine biosynthetic process via diaminopimelate"/>
    <property type="evidence" value="ECO:0007669"/>
    <property type="project" value="UniProtKB-UniPathway"/>
</dbReference>
<dbReference type="InterPro" id="IPR002220">
    <property type="entry name" value="DapA-like"/>
</dbReference>
<evidence type="ECO:0000256" key="6">
    <source>
        <dbReference type="ARBA" id="ARBA00012086"/>
    </source>
</evidence>
<dbReference type="Pfam" id="PF06804">
    <property type="entry name" value="Lipoprotein_18"/>
    <property type="match status" value="1"/>
</dbReference>
<comment type="catalytic activity">
    <reaction evidence="17">
        <text>(4R)-4-hydroxy-2-oxoglutarate = glyoxylate + pyruvate</text>
        <dbReference type="Rhea" id="RHEA:30687"/>
        <dbReference type="ChEBI" id="CHEBI:15361"/>
        <dbReference type="ChEBI" id="CHEBI:36655"/>
        <dbReference type="ChEBI" id="CHEBI:62213"/>
        <dbReference type="EC" id="4.1.3.16"/>
    </reaction>
</comment>
<evidence type="ECO:0000256" key="9">
    <source>
        <dbReference type="ARBA" id="ARBA00022490"/>
    </source>
</evidence>
<dbReference type="PROSITE" id="PS00666">
    <property type="entry name" value="DHDPS_2"/>
    <property type="match status" value="1"/>
</dbReference>
<evidence type="ECO:0000313" key="21">
    <source>
        <dbReference type="WBParaSite" id="L893_g31707.t1"/>
    </source>
</evidence>
<dbReference type="GO" id="GO:0019877">
    <property type="term" value="P:diaminopimelate biosynthetic process"/>
    <property type="evidence" value="ECO:0007669"/>
    <property type="project" value="UniProtKB-KW"/>
</dbReference>
<comment type="function">
    <text evidence="2">Catalyzes the condensation of (S)-aspartate-beta-semialdehyde [(S)-ASA] and pyruvate to 4-hydroxy-tetrahydrodipicolinate (HTPA).</text>
</comment>
<protein>
    <recommendedName>
        <fullName evidence="8">4-hydroxy-2-oxoglutarate aldolase, mitochondrial</fullName>
        <ecNumber evidence="7">4.1.3.16</ecNumber>
        <ecNumber evidence="6">4.3.3.7</ecNumber>
    </recommendedName>
    <alternativeName>
        <fullName evidence="16">Dihydrodipicolinate synthase-like</fullName>
    </alternativeName>
    <alternativeName>
        <fullName evidence="15">Probable 2-keto-4-hydroxyglutarate aldolase</fullName>
    </alternativeName>
</protein>
<dbReference type="InterPro" id="IPR005263">
    <property type="entry name" value="DapA"/>
</dbReference>
<dbReference type="HAMAP" id="MF_00418">
    <property type="entry name" value="DapA"/>
    <property type="match status" value="1"/>
</dbReference>
<comment type="catalytic activity">
    <reaction evidence="19">
        <text>L-aspartate 4-semialdehyde + pyruvate = (2S,4S)-4-hydroxy-2,3,4,5-tetrahydrodipicolinate + H2O + H(+)</text>
        <dbReference type="Rhea" id="RHEA:34171"/>
        <dbReference type="ChEBI" id="CHEBI:15361"/>
        <dbReference type="ChEBI" id="CHEBI:15377"/>
        <dbReference type="ChEBI" id="CHEBI:15378"/>
        <dbReference type="ChEBI" id="CHEBI:67139"/>
        <dbReference type="ChEBI" id="CHEBI:537519"/>
        <dbReference type="EC" id="4.3.3.7"/>
    </reaction>
</comment>
<evidence type="ECO:0000256" key="15">
    <source>
        <dbReference type="ARBA" id="ARBA00030874"/>
    </source>
</evidence>
<evidence type="ECO:0000256" key="11">
    <source>
        <dbReference type="ARBA" id="ARBA00022915"/>
    </source>
</evidence>
<dbReference type="GO" id="GO:0008700">
    <property type="term" value="F:(R,S)-4-hydroxy-2-oxoglutarate aldolase activity"/>
    <property type="evidence" value="ECO:0007669"/>
    <property type="project" value="UniProtKB-EC"/>
</dbReference>
<name>A0A1I8A0Q5_9BILA</name>
<evidence type="ECO:0000256" key="10">
    <source>
        <dbReference type="ARBA" id="ARBA00022605"/>
    </source>
</evidence>
<keyword evidence="10" id="KW-0028">Amino-acid biosynthesis</keyword>
<dbReference type="PRINTS" id="PR00146">
    <property type="entry name" value="DHPICSNTHASE"/>
</dbReference>
<accession>A0A1I8A0Q5</accession>
<dbReference type="UniPathway" id="UPA00034">
    <property type="reaction ID" value="UER00017"/>
</dbReference>
<comment type="pathway">
    <text evidence="3">Amino-acid biosynthesis; L-lysine biosynthesis via DAP pathway; (S)-tetrahydrodipicolinate from L-aspartate: step 3/4.</text>
</comment>